<evidence type="ECO:0000313" key="2">
    <source>
        <dbReference type="Proteomes" id="UP000805193"/>
    </source>
</evidence>
<comment type="caution">
    <text evidence="1">The sequence shown here is derived from an EMBL/GenBank/DDBJ whole genome shotgun (WGS) entry which is preliminary data.</text>
</comment>
<gene>
    <name evidence="1" type="ORF">HPB47_026832</name>
</gene>
<dbReference type="EMBL" id="JABSTQ010009776">
    <property type="protein sequence ID" value="KAG0426013.1"/>
    <property type="molecule type" value="Genomic_DNA"/>
</dbReference>
<sequence>MSSDTIVVTWRRRKHMTEKDKPKVVVIGRLGPLKEFPLDRVEACVGGLANFTIVRSCAPTTLVETLYADNVPKLTANFTPRTLVIVQRFLFYKRSQKPGKTFADICDFDETLSDMLRNRLMCGVRDEGRRYHGDALTGTATMTLQTVVSATRSAISASRRDTSSEPAIRRKRQGAKPSAAITAQEGQVLTNRDAPGCPDVTTSRSPRFPELQRGEPSSCTPAAHIEDEAAPIVPILKRNTKMRISGDYKGTINPVVNGRLIKGRQFGSIPWPRGYHSKHRPVIARHCASSPVTDTNISLPTAEYIYKRSQHTGPDHSSTAVRIGGKTNRLYFRSRRLSEKIEEREQYQWSNNLEIKGAPEEGDAYDIV</sequence>
<evidence type="ECO:0000313" key="1">
    <source>
        <dbReference type="EMBL" id="KAG0426013.1"/>
    </source>
</evidence>
<keyword evidence="2" id="KW-1185">Reference proteome</keyword>
<name>A0AC60PXY4_IXOPE</name>
<protein>
    <submittedName>
        <fullName evidence="1">Uncharacterized protein</fullName>
    </submittedName>
</protein>
<organism evidence="1 2">
    <name type="scientific">Ixodes persulcatus</name>
    <name type="common">Taiga tick</name>
    <dbReference type="NCBI Taxonomy" id="34615"/>
    <lineage>
        <taxon>Eukaryota</taxon>
        <taxon>Metazoa</taxon>
        <taxon>Ecdysozoa</taxon>
        <taxon>Arthropoda</taxon>
        <taxon>Chelicerata</taxon>
        <taxon>Arachnida</taxon>
        <taxon>Acari</taxon>
        <taxon>Parasitiformes</taxon>
        <taxon>Ixodida</taxon>
        <taxon>Ixodoidea</taxon>
        <taxon>Ixodidae</taxon>
        <taxon>Ixodinae</taxon>
        <taxon>Ixodes</taxon>
    </lineage>
</organism>
<dbReference type="Proteomes" id="UP000805193">
    <property type="component" value="Unassembled WGS sequence"/>
</dbReference>
<accession>A0AC60PXY4</accession>
<proteinExistence type="predicted"/>
<reference evidence="1 2" key="1">
    <citation type="journal article" date="2020" name="Cell">
        <title>Large-Scale Comparative Analyses of Tick Genomes Elucidate Their Genetic Diversity and Vector Capacities.</title>
        <authorList>
            <consortium name="Tick Genome and Microbiome Consortium (TIGMIC)"/>
            <person name="Jia N."/>
            <person name="Wang J."/>
            <person name="Shi W."/>
            <person name="Du L."/>
            <person name="Sun Y."/>
            <person name="Zhan W."/>
            <person name="Jiang J.F."/>
            <person name="Wang Q."/>
            <person name="Zhang B."/>
            <person name="Ji P."/>
            <person name="Bell-Sakyi L."/>
            <person name="Cui X.M."/>
            <person name="Yuan T.T."/>
            <person name="Jiang B.G."/>
            <person name="Yang W.F."/>
            <person name="Lam T.T."/>
            <person name="Chang Q.C."/>
            <person name="Ding S.J."/>
            <person name="Wang X.J."/>
            <person name="Zhu J.G."/>
            <person name="Ruan X.D."/>
            <person name="Zhao L."/>
            <person name="Wei J.T."/>
            <person name="Ye R.Z."/>
            <person name="Que T.C."/>
            <person name="Du C.H."/>
            <person name="Zhou Y.H."/>
            <person name="Cheng J.X."/>
            <person name="Dai P.F."/>
            <person name="Guo W.B."/>
            <person name="Han X.H."/>
            <person name="Huang E.J."/>
            <person name="Li L.F."/>
            <person name="Wei W."/>
            <person name="Gao Y.C."/>
            <person name="Liu J.Z."/>
            <person name="Shao H.Z."/>
            <person name="Wang X."/>
            <person name="Wang C.C."/>
            <person name="Yang T.C."/>
            <person name="Huo Q.B."/>
            <person name="Li W."/>
            <person name="Chen H.Y."/>
            <person name="Chen S.E."/>
            <person name="Zhou L.G."/>
            <person name="Ni X.B."/>
            <person name="Tian J.H."/>
            <person name="Sheng Y."/>
            <person name="Liu T."/>
            <person name="Pan Y.S."/>
            <person name="Xia L.Y."/>
            <person name="Li J."/>
            <person name="Zhao F."/>
            <person name="Cao W.C."/>
        </authorList>
    </citation>
    <scope>NUCLEOTIDE SEQUENCE [LARGE SCALE GENOMIC DNA]</scope>
    <source>
        <strain evidence="1">Iper-2018</strain>
    </source>
</reference>